<organism evidence="2 3">
    <name type="scientific">Lucilia cuprina</name>
    <name type="common">Green bottle fly</name>
    <name type="synonym">Australian sheep blowfly</name>
    <dbReference type="NCBI Taxonomy" id="7375"/>
    <lineage>
        <taxon>Eukaryota</taxon>
        <taxon>Metazoa</taxon>
        <taxon>Ecdysozoa</taxon>
        <taxon>Arthropoda</taxon>
        <taxon>Hexapoda</taxon>
        <taxon>Insecta</taxon>
        <taxon>Pterygota</taxon>
        <taxon>Neoptera</taxon>
        <taxon>Endopterygota</taxon>
        <taxon>Diptera</taxon>
        <taxon>Brachycera</taxon>
        <taxon>Muscomorpha</taxon>
        <taxon>Oestroidea</taxon>
        <taxon>Calliphoridae</taxon>
        <taxon>Luciliinae</taxon>
        <taxon>Lucilia</taxon>
    </lineage>
</organism>
<dbReference type="AlphaFoldDB" id="A0A0L0CBT8"/>
<evidence type="ECO:0000256" key="1">
    <source>
        <dbReference type="SAM" id="Phobius"/>
    </source>
</evidence>
<accession>A0A0L0CBT8</accession>
<keyword evidence="1" id="KW-1133">Transmembrane helix</keyword>
<keyword evidence="3" id="KW-1185">Reference proteome</keyword>
<protein>
    <submittedName>
        <fullName evidence="2">Uncharacterized protein</fullName>
    </submittedName>
</protein>
<proteinExistence type="predicted"/>
<dbReference type="EMBL" id="JRES01000735">
    <property type="protein sequence ID" value="KNC28904.1"/>
    <property type="molecule type" value="Genomic_DNA"/>
</dbReference>
<name>A0A0L0CBT8_LUCCU</name>
<keyword evidence="1" id="KW-0472">Membrane</keyword>
<feature type="transmembrane region" description="Helical" evidence="1">
    <location>
        <begin position="66"/>
        <end position="88"/>
    </location>
</feature>
<sequence length="264" mass="29601">MGYKRNTSSTTIFKYSRVASLISSLRRSCKSGLLANSNSVKVIVEEEVSNPAVKNTAAWATKTSGFLAMASFIFPVATSFFIATNISIKSLRNLPLFSLSCMTYLIVDRKKLENSGVNSLTRKSDTNLGKKNAIENSNARGMLKRKILRQCVRNSPSGFLRLLALMPNAIVAIRSTPLVIRIYWKIDQLIYDLKTRLHTTLYRMLRSHDNSIPAPEQLDSKPAKIVNLATAVSIENCFSREEHSVTTNLLQRYSQQQLSLYTTL</sequence>
<keyword evidence="1" id="KW-0812">Transmembrane</keyword>
<evidence type="ECO:0000313" key="2">
    <source>
        <dbReference type="EMBL" id="KNC28904.1"/>
    </source>
</evidence>
<comment type="caution">
    <text evidence="2">The sequence shown here is derived from an EMBL/GenBank/DDBJ whole genome shotgun (WGS) entry which is preliminary data.</text>
</comment>
<evidence type="ECO:0000313" key="3">
    <source>
        <dbReference type="Proteomes" id="UP000037069"/>
    </source>
</evidence>
<reference evidence="2 3" key="1">
    <citation type="journal article" date="2015" name="Nat. Commun.">
        <title>Lucilia cuprina genome unlocks parasitic fly biology to underpin future interventions.</title>
        <authorList>
            <person name="Anstead C.A."/>
            <person name="Korhonen P.K."/>
            <person name="Young N.D."/>
            <person name="Hall R.S."/>
            <person name="Jex A.R."/>
            <person name="Murali S.C."/>
            <person name="Hughes D.S."/>
            <person name="Lee S.F."/>
            <person name="Perry T."/>
            <person name="Stroehlein A.J."/>
            <person name="Ansell B.R."/>
            <person name="Breugelmans B."/>
            <person name="Hofmann A."/>
            <person name="Qu J."/>
            <person name="Dugan S."/>
            <person name="Lee S.L."/>
            <person name="Chao H."/>
            <person name="Dinh H."/>
            <person name="Han Y."/>
            <person name="Doddapaneni H.V."/>
            <person name="Worley K.C."/>
            <person name="Muzny D.M."/>
            <person name="Ioannidis P."/>
            <person name="Waterhouse R.M."/>
            <person name="Zdobnov E.M."/>
            <person name="James P.J."/>
            <person name="Bagnall N.H."/>
            <person name="Kotze A.C."/>
            <person name="Gibbs R.A."/>
            <person name="Richards S."/>
            <person name="Batterham P."/>
            <person name="Gasser R.B."/>
        </authorList>
    </citation>
    <scope>NUCLEOTIDE SEQUENCE [LARGE SCALE GENOMIC DNA]</scope>
    <source>
        <strain evidence="2 3">LS</strain>
        <tissue evidence="2">Full body</tissue>
    </source>
</reference>
<dbReference type="Proteomes" id="UP000037069">
    <property type="component" value="Unassembled WGS sequence"/>
</dbReference>
<gene>
    <name evidence="2" type="ORF">FF38_07380</name>
</gene>